<protein>
    <submittedName>
        <fullName evidence="3">Para-aminobenzoate synthetase component 1</fullName>
    </submittedName>
</protein>
<keyword evidence="4" id="KW-1185">Reference proteome</keyword>
<dbReference type="SUPFAM" id="SSF56322">
    <property type="entry name" value="ADC synthase"/>
    <property type="match status" value="1"/>
</dbReference>
<sequence>MITFPFRNLWKLKDLRLVASSASDEDFIAYARSISRKPFSVVLLSGGDHDAANFSIACWKPAVAFWGKGSSAVIEIAGRKGITQGSCLTLFEKLLNGFEVDYSLERYLPFMGGAVGFLTYEVKNYIERLPQTAQDDLKLPDIWAVWPAEILLHDRKVGTIYYLQLRLDSLKDASGDLPSAIPPVNSGVVIGDLVSNFSRNGYIRAVKRIINYIRDGHVYQVNLSQRFSAPIFCEPFELWVSLYRRNPAPFYAFINGGDFFVLCTSMERFLYLRDGIIETRPIKGTRPRGSTPEEDEANREDLAYHPKDDAELSMIVDLLRNDLGKVCKIGTVSVDEHKRIEAYQNVFHLISIVRGRLKEGVTYGDIIRATFPGGSITGCPKIRSMEIIDELEPNVRHVYTGSIGYWGFHGNMDLNIAIRTMIIRNSRAYLSVGGGIVFDSDPVLEYEETLHKGRTFFEVLKDMAKARAE</sequence>
<dbReference type="Proteomes" id="UP000199611">
    <property type="component" value="Unassembled WGS sequence"/>
</dbReference>
<dbReference type="InterPro" id="IPR006805">
    <property type="entry name" value="Anth_synth_I_N"/>
</dbReference>
<organism evidence="3 4">
    <name type="scientific">Thermodesulforhabdus norvegica</name>
    <dbReference type="NCBI Taxonomy" id="39841"/>
    <lineage>
        <taxon>Bacteria</taxon>
        <taxon>Pseudomonadati</taxon>
        <taxon>Thermodesulfobacteriota</taxon>
        <taxon>Syntrophobacteria</taxon>
        <taxon>Syntrophobacterales</taxon>
        <taxon>Thermodesulforhabdaceae</taxon>
        <taxon>Thermodesulforhabdus</taxon>
    </lineage>
</organism>
<dbReference type="RefSeq" id="WP_093394991.1">
    <property type="nucleotide sequence ID" value="NZ_FOUU01000005.1"/>
</dbReference>
<dbReference type="AlphaFoldDB" id="A0A1I4U8I1"/>
<gene>
    <name evidence="3" type="ORF">SAMN05660836_01697</name>
</gene>
<proteinExistence type="predicted"/>
<dbReference type="InterPro" id="IPR019999">
    <property type="entry name" value="Anth_synth_I-like"/>
</dbReference>
<dbReference type="InterPro" id="IPR005801">
    <property type="entry name" value="ADC_synthase"/>
</dbReference>
<evidence type="ECO:0000313" key="4">
    <source>
        <dbReference type="Proteomes" id="UP000199611"/>
    </source>
</evidence>
<dbReference type="Pfam" id="PF00425">
    <property type="entry name" value="Chorismate_bind"/>
    <property type="match status" value="1"/>
</dbReference>
<reference evidence="3 4" key="1">
    <citation type="submission" date="2016-10" db="EMBL/GenBank/DDBJ databases">
        <authorList>
            <person name="de Groot N.N."/>
        </authorList>
    </citation>
    <scope>NUCLEOTIDE SEQUENCE [LARGE SCALE GENOMIC DNA]</scope>
    <source>
        <strain evidence="3 4">DSM 9990</strain>
    </source>
</reference>
<feature type="domain" description="Anthranilate synthase component I N-terminal" evidence="2">
    <location>
        <begin position="25"/>
        <end position="160"/>
    </location>
</feature>
<dbReference type="STRING" id="39841.SAMN05660836_01697"/>
<name>A0A1I4U8I1_9BACT</name>
<feature type="domain" description="Chorismate-utilising enzyme C-terminal" evidence="1">
    <location>
        <begin position="199"/>
        <end position="452"/>
    </location>
</feature>
<dbReference type="OrthoDB" id="9803598at2"/>
<dbReference type="InterPro" id="IPR015890">
    <property type="entry name" value="Chorismate_C"/>
</dbReference>
<dbReference type="Pfam" id="PF04715">
    <property type="entry name" value="Anth_synt_I_N"/>
    <property type="match status" value="1"/>
</dbReference>
<evidence type="ECO:0000259" key="1">
    <source>
        <dbReference type="Pfam" id="PF00425"/>
    </source>
</evidence>
<evidence type="ECO:0000313" key="3">
    <source>
        <dbReference type="EMBL" id="SFM85131.1"/>
    </source>
</evidence>
<dbReference type="PRINTS" id="PR00095">
    <property type="entry name" value="ANTSNTHASEI"/>
</dbReference>
<dbReference type="PANTHER" id="PTHR11236">
    <property type="entry name" value="AMINOBENZOATE/ANTHRANILATE SYNTHASE"/>
    <property type="match status" value="1"/>
</dbReference>
<dbReference type="EMBL" id="FOUU01000005">
    <property type="protein sequence ID" value="SFM85131.1"/>
    <property type="molecule type" value="Genomic_DNA"/>
</dbReference>
<accession>A0A1I4U8I1</accession>
<evidence type="ECO:0000259" key="2">
    <source>
        <dbReference type="Pfam" id="PF04715"/>
    </source>
</evidence>
<dbReference type="GO" id="GO:0000162">
    <property type="term" value="P:L-tryptophan biosynthetic process"/>
    <property type="evidence" value="ECO:0007669"/>
    <property type="project" value="TreeGrafter"/>
</dbReference>
<dbReference type="Gene3D" id="3.60.120.10">
    <property type="entry name" value="Anthranilate synthase"/>
    <property type="match status" value="1"/>
</dbReference>
<dbReference type="PANTHER" id="PTHR11236:SF9">
    <property type="entry name" value="ANTHRANILATE SYNTHASE COMPONENT 1"/>
    <property type="match status" value="1"/>
</dbReference>